<name>A0A4Y2LJI7_ARAVE</name>
<dbReference type="EMBL" id="BGPR01005966">
    <property type="protein sequence ID" value="GBN14931.1"/>
    <property type="molecule type" value="Genomic_DNA"/>
</dbReference>
<dbReference type="PANTHER" id="PTHR46060:SF2">
    <property type="entry name" value="HISTONE-LYSINE N-METHYLTRANSFERASE SETMAR"/>
    <property type="match status" value="1"/>
</dbReference>
<dbReference type="InterPro" id="IPR001888">
    <property type="entry name" value="Transposase_1"/>
</dbReference>
<dbReference type="InterPro" id="IPR008042">
    <property type="entry name" value="Retrotrans_Pao"/>
</dbReference>
<keyword evidence="2" id="KW-1185">Reference proteome</keyword>
<organism evidence="1 2">
    <name type="scientific">Araneus ventricosus</name>
    <name type="common">Orbweaver spider</name>
    <name type="synonym">Epeira ventricosa</name>
    <dbReference type="NCBI Taxonomy" id="182803"/>
    <lineage>
        <taxon>Eukaryota</taxon>
        <taxon>Metazoa</taxon>
        <taxon>Ecdysozoa</taxon>
        <taxon>Arthropoda</taxon>
        <taxon>Chelicerata</taxon>
        <taxon>Arachnida</taxon>
        <taxon>Araneae</taxon>
        <taxon>Araneomorphae</taxon>
        <taxon>Entelegynae</taxon>
        <taxon>Araneoidea</taxon>
        <taxon>Araneidae</taxon>
        <taxon>Araneus</taxon>
    </lineage>
</organism>
<sequence>MVWERCSDYLCLNATNITYDLPGILSKREILATTHKVFDPLGIACPVTLIPKLLLQRLWKLKLPWDQEVDSNSKSEFCKWLNDLKHLERLKIPRWLNCDLETENVSLHFFCDATEAHRILVETYGDHALSETTCRGWCRCFKNNDFDVEDKNALEALLYEDSCQTLAEVAESLGVDHTIVSKRLKALRLIRKQCHWVPYKSKTRDVERHLFTCEQLFQRQKIKFFLHRIVTNDEKLVHYDHPKRGKSRSKPGHALTLSAKPNIHGSKLCFWWDQLDVVYYELLKRNETITGDRYRLQFMRLSPALKEKRPLYEQRHDKVIFAA</sequence>
<comment type="caution">
    <text evidence="1">The sequence shown here is derived from an EMBL/GenBank/DDBJ whole genome shotgun (WGS) entry which is preliminary data.</text>
</comment>
<dbReference type="Pfam" id="PF01359">
    <property type="entry name" value="Transposase_1"/>
    <property type="match status" value="1"/>
</dbReference>
<dbReference type="InterPro" id="IPR052709">
    <property type="entry name" value="Transposase-MT_Hybrid"/>
</dbReference>
<dbReference type="GO" id="GO:0005634">
    <property type="term" value="C:nucleus"/>
    <property type="evidence" value="ECO:0007669"/>
    <property type="project" value="TreeGrafter"/>
</dbReference>
<dbReference type="GO" id="GO:0000793">
    <property type="term" value="C:condensed chromosome"/>
    <property type="evidence" value="ECO:0007669"/>
    <property type="project" value="TreeGrafter"/>
</dbReference>
<dbReference type="GO" id="GO:0044547">
    <property type="term" value="F:DNA topoisomerase binding"/>
    <property type="evidence" value="ECO:0007669"/>
    <property type="project" value="TreeGrafter"/>
</dbReference>
<dbReference type="GO" id="GO:0044774">
    <property type="term" value="P:mitotic DNA integrity checkpoint signaling"/>
    <property type="evidence" value="ECO:0007669"/>
    <property type="project" value="TreeGrafter"/>
</dbReference>
<accession>A0A4Y2LJI7</accession>
<dbReference type="GO" id="GO:0006303">
    <property type="term" value="P:double-strand break repair via nonhomologous end joining"/>
    <property type="evidence" value="ECO:0007669"/>
    <property type="project" value="TreeGrafter"/>
</dbReference>
<dbReference type="GO" id="GO:0035861">
    <property type="term" value="C:site of double-strand break"/>
    <property type="evidence" value="ECO:0007669"/>
    <property type="project" value="TreeGrafter"/>
</dbReference>
<dbReference type="Proteomes" id="UP000499080">
    <property type="component" value="Unassembled WGS sequence"/>
</dbReference>
<dbReference type="Pfam" id="PF05380">
    <property type="entry name" value="Peptidase_A17"/>
    <property type="match status" value="1"/>
</dbReference>
<evidence type="ECO:0000313" key="2">
    <source>
        <dbReference type="Proteomes" id="UP000499080"/>
    </source>
</evidence>
<dbReference type="PANTHER" id="PTHR46060">
    <property type="entry name" value="MARINER MOS1 TRANSPOSASE-LIKE PROTEIN"/>
    <property type="match status" value="1"/>
</dbReference>
<dbReference type="GO" id="GO:0042800">
    <property type="term" value="F:histone H3K4 methyltransferase activity"/>
    <property type="evidence" value="ECO:0007669"/>
    <property type="project" value="TreeGrafter"/>
</dbReference>
<gene>
    <name evidence="1" type="primary">marinerT_61</name>
    <name evidence="1" type="ORF">AVEN_249822_1</name>
</gene>
<dbReference type="Gene3D" id="1.10.10.10">
    <property type="entry name" value="Winged helix-like DNA-binding domain superfamily/Winged helix DNA-binding domain"/>
    <property type="match status" value="1"/>
</dbReference>
<dbReference type="AlphaFoldDB" id="A0A4Y2LJI7"/>
<evidence type="ECO:0000313" key="1">
    <source>
        <dbReference type="EMBL" id="GBN14931.1"/>
    </source>
</evidence>
<dbReference type="InterPro" id="IPR036397">
    <property type="entry name" value="RNaseH_sf"/>
</dbReference>
<dbReference type="GO" id="GO:0000014">
    <property type="term" value="F:single-stranded DNA endodeoxyribonuclease activity"/>
    <property type="evidence" value="ECO:0007669"/>
    <property type="project" value="TreeGrafter"/>
</dbReference>
<proteinExistence type="predicted"/>
<dbReference type="Gene3D" id="1.10.10.1450">
    <property type="match status" value="1"/>
</dbReference>
<dbReference type="OrthoDB" id="7600185at2759"/>
<dbReference type="GO" id="GO:0031297">
    <property type="term" value="P:replication fork processing"/>
    <property type="evidence" value="ECO:0007669"/>
    <property type="project" value="TreeGrafter"/>
</dbReference>
<dbReference type="GO" id="GO:0003697">
    <property type="term" value="F:single-stranded DNA binding"/>
    <property type="evidence" value="ECO:0007669"/>
    <property type="project" value="TreeGrafter"/>
</dbReference>
<dbReference type="GO" id="GO:0003690">
    <property type="term" value="F:double-stranded DNA binding"/>
    <property type="evidence" value="ECO:0007669"/>
    <property type="project" value="TreeGrafter"/>
</dbReference>
<dbReference type="GO" id="GO:0015074">
    <property type="term" value="P:DNA integration"/>
    <property type="evidence" value="ECO:0007669"/>
    <property type="project" value="TreeGrafter"/>
</dbReference>
<dbReference type="GO" id="GO:0000729">
    <property type="term" value="P:DNA double-strand break processing"/>
    <property type="evidence" value="ECO:0007669"/>
    <property type="project" value="TreeGrafter"/>
</dbReference>
<dbReference type="Gene3D" id="3.30.420.10">
    <property type="entry name" value="Ribonuclease H-like superfamily/Ribonuclease H"/>
    <property type="match status" value="1"/>
</dbReference>
<dbReference type="GO" id="GO:0046975">
    <property type="term" value="F:histone H3K36 methyltransferase activity"/>
    <property type="evidence" value="ECO:0007669"/>
    <property type="project" value="TreeGrafter"/>
</dbReference>
<dbReference type="InterPro" id="IPR036388">
    <property type="entry name" value="WH-like_DNA-bd_sf"/>
</dbReference>
<protein>
    <submittedName>
        <fullName evidence="1">Mariner Mos1 transposase</fullName>
    </submittedName>
</protein>
<reference evidence="1 2" key="1">
    <citation type="journal article" date="2019" name="Sci. Rep.">
        <title>Orb-weaving spider Araneus ventricosus genome elucidates the spidroin gene catalogue.</title>
        <authorList>
            <person name="Kono N."/>
            <person name="Nakamura H."/>
            <person name="Ohtoshi R."/>
            <person name="Moran D.A.P."/>
            <person name="Shinohara A."/>
            <person name="Yoshida Y."/>
            <person name="Fujiwara M."/>
            <person name="Mori M."/>
            <person name="Tomita M."/>
            <person name="Arakawa K."/>
        </authorList>
    </citation>
    <scope>NUCLEOTIDE SEQUENCE [LARGE SCALE GENOMIC DNA]</scope>
</reference>